<gene>
    <name evidence="5" type="primary">argC</name>
    <name evidence="8" type="ORF">F9K24_19200</name>
</gene>
<comment type="pathway">
    <text evidence="5">Amino-acid biosynthesis; L-arginine biosynthesis; N(2)-acetyl-L-ornithine from L-glutamate: step 3/4.</text>
</comment>
<dbReference type="UniPathway" id="UPA00068">
    <property type="reaction ID" value="UER00108"/>
</dbReference>
<dbReference type="SUPFAM" id="SSF51735">
    <property type="entry name" value="NAD(P)-binding Rossmann-fold domains"/>
    <property type="match status" value="1"/>
</dbReference>
<evidence type="ECO:0000313" key="9">
    <source>
        <dbReference type="Proteomes" id="UP000460298"/>
    </source>
</evidence>
<feature type="active site" evidence="5 6">
    <location>
        <position position="157"/>
    </location>
</feature>
<evidence type="ECO:0000259" key="7">
    <source>
        <dbReference type="SMART" id="SM00859"/>
    </source>
</evidence>
<accession>A0A833LVW2</accession>
<dbReference type="EMBL" id="WBUI01000028">
    <property type="protein sequence ID" value="KAB2929635.1"/>
    <property type="molecule type" value="Genomic_DNA"/>
</dbReference>
<name>A0A833LVW2_9LEPT</name>
<evidence type="ECO:0000256" key="1">
    <source>
        <dbReference type="ARBA" id="ARBA00022571"/>
    </source>
</evidence>
<dbReference type="InterPro" id="IPR023013">
    <property type="entry name" value="AGPR_AS"/>
</dbReference>
<evidence type="ECO:0000256" key="3">
    <source>
        <dbReference type="ARBA" id="ARBA00022857"/>
    </source>
</evidence>
<dbReference type="EC" id="1.2.1.38" evidence="5"/>
<dbReference type="InterPro" id="IPR050085">
    <property type="entry name" value="AGPR"/>
</dbReference>
<dbReference type="InterPro" id="IPR000534">
    <property type="entry name" value="Semialdehyde_DH_NAD-bd"/>
</dbReference>
<dbReference type="InterPro" id="IPR058924">
    <property type="entry name" value="AGPR_dimerisation_dom"/>
</dbReference>
<sequence>MNSRIDVAILGAGGLTGRELLRWMLRHPNLHPVHITSDQYAGQPVSAVFSELDEPAYASLRFAKHADPLPSGIPVFLATPNKDSAELAPRFREEGRAVVDLSGSFRLHDASVFEKVYGFAHPHFDWASKSVFGLPEMFREEIRSVHSEGKILANPGCYPTSVLGALAPLATVLGKSSCIIVDAKSGVSGAGGRVEDAGFSFGGVYENFRAYKILKHQHEPEIVEHLGRAGQFTPDLLFTPHLLPTFRGILSTIVIVWNDTPDAHLLEAMVREHCEAEPFLRFRSTPEEVELKRVQNTNFIDIGIRSRGNKTVVVSALDNLVKGAAGQAIQNLNLMLGLPETAGLLLQ</sequence>
<comment type="subcellular location">
    <subcellularLocation>
        <location evidence="5">Cytoplasm</location>
    </subcellularLocation>
</comment>
<dbReference type="GO" id="GO:0003942">
    <property type="term" value="F:N-acetyl-gamma-glutamyl-phosphate reductase activity"/>
    <property type="evidence" value="ECO:0007669"/>
    <property type="project" value="UniProtKB-UniRule"/>
</dbReference>
<keyword evidence="3 5" id="KW-0521">NADP</keyword>
<evidence type="ECO:0000313" key="8">
    <source>
        <dbReference type="EMBL" id="KAB2929635.1"/>
    </source>
</evidence>
<evidence type="ECO:0000256" key="5">
    <source>
        <dbReference type="HAMAP-Rule" id="MF_00150"/>
    </source>
</evidence>
<dbReference type="Proteomes" id="UP000460298">
    <property type="component" value="Unassembled WGS sequence"/>
</dbReference>
<keyword evidence="5" id="KW-0963">Cytoplasm</keyword>
<dbReference type="Pfam" id="PF01118">
    <property type="entry name" value="Semialdhyde_dh"/>
    <property type="match status" value="1"/>
</dbReference>
<dbReference type="PROSITE" id="PS01224">
    <property type="entry name" value="ARGC"/>
    <property type="match status" value="1"/>
</dbReference>
<comment type="caution">
    <text evidence="8">The sequence shown here is derived from an EMBL/GenBank/DDBJ whole genome shotgun (WGS) entry which is preliminary data.</text>
</comment>
<dbReference type="GO" id="GO:0005737">
    <property type="term" value="C:cytoplasm"/>
    <property type="evidence" value="ECO:0007669"/>
    <property type="project" value="UniProtKB-SubCell"/>
</dbReference>
<comment type="catalytic activity">
    <reaction evidence="5">
        <text>N-acetyl-L-glutamate 5-semialdehyde + phosphate + NADP(+) = N-acetyl-L-glutamyl 5-phosphate + NADPH + H(+)</text>
        <dbReference type="Rhea" id="RHEA:21588"/>
        <dbReference type="ChEBI" id="CHEBI:15378"/>
        <dbReference type="ChEBI" id="CHEBI:29123"/>
        <dbReference type="ChEBI" id="CHEBI:43474"/>
        <dbReference type="ChEBI" id="CHEBI:57783"/>
        <dbReference type="ChEBI" id="CHEBI:57936"/>
        <dbReference type="ChEBI" id="CHEBI:58349"/>
        <dbReference type="EC" id="1.2.1.38"/>
    </reaction>
</comment>
<dbReference type="CDD" id="cd17895">
    <property type="entry name" value="AGPR_1_N"/>
    <property type="match status" value="1"/>
</dbReference>
<proteinExistence type="inferred from homology"/>
<keyword evidence="1 5" id="KW-0055">Arginine biosynthesis</keyword>
<dbReference type="InterPro" id="IPR036291">
    <property type="entry name" value="NAD(P)-bd_dom_sf"/>
</dbReference>
<dbReference type="PANTHER" id="PTHR32338">
    <property type="entry name" value="N-ACETYL-GAMMA-GLUTAMYL-PHOSPHATE REDUCTASE, CHLOROPLASTIC-RELATED-RELATED"/>
    <property type="match status" value="1"/>
</dbReference>
<dbReference type="SMART" id="SM00859">
    <property type="entry name" value="Semialdhyde_dh"/>
    <property type="match status" value="1"/>
</dbReference>
<dbReference type="HAMAP" id="MF_00150">
    <property type="entry name" value="ArgC_type1"/>
    <property type="match status" value="1"/>
</dbReference>
<evidence type="ECO:0000256" key="4">
    <source>
        <dbReference type="ARBA" id="ARBA00023002"/>
    </source>
</evidence>
<protein>
    <recommendedName>
        <fullName evidence="5">N-acetyl-gamma-glutamyl-phosphate reductase</fullName>
        <shortName evidence="5">AGPR</shortName>
        <ecNumber evidence="5">1.2.1.38</ecNumber>
    </recommendedName>
    <alternativeName>
        <fullName evidence="5">N-acetyl-glutamate semialdehyde dehydrogenase</fullName>
        <shortName evidence="5">NAGSA dehydrogenase</shortName>
    </alternativeName>
</protein>
<dbReference type="Pfam" id="PF22698">
    <property type="entry name" value="Semialdhyde_dhC_1"/>
    <property type="match status" value="1"/>
</dbReference>
<dbReference type="InterPro" id="IPR000706">
    <property type="entry name" value="AGPR_type-1"/>
</dbReference>
<keyword evidence="4 5" id="KW-0560">Oxidoreductase</keyword>
<reference evidence="8 9" key="1">
    <citation type="submission" date="2019-10" db="EMBL/GenBank/DDBJ databases">
        <title>Extracellular Electron Transfer in a Candidatus Methanoperedens spp. Enrichment Culture.</title>
        <authorList>
            <person name="Berger S."/>
            <person name="Rangel Shaw D."/>
            <person name="Berben T."/>
            <person name="In 'T Zandt M."/>
            <person name="Frank J."/>
            <person name="Reimann J."/>
            <person name="Jetten M.S.M."/>
            <person name="Welte C.U."/>
        </authorList>
    </citation>
    <scope>NUCLEOTIDE SEQUENCE [LARGE SCALE GENOMIC DNA]</scope>
    <source>
        <strain evidence="8">SB12</strain>
    </source>
</reference>
<dbReference type="PANTHER" id="PTHR32338:SF10">
    <property type="entry name" value="N-ACETYL-GAMMA-GLUTAMYL-PHOSPHATE REDUCTASE, CHLOROPLASTIC-RELATED"/>
    <property type="match status" value="1"/>
</dbReference>
<keyword evidence="2 5" id="KW-0028">Amino-acid biosynthesis</keyword>
<dbReference type="GO" id="GO:0070401">
    <property type="term" value="F:NADP+ binding"/>
    <property type="evidence" value="ECO:0007669"/>
    <property type="project" value="InterPro"/>
</dbReference>
<evidence type="ECO:0000256" key="6">
    <source>
        <dbReference type="PROSITE-ProRule" id="PRU10010"/>
    </source>
</evidence>
<dbReference type="Gene3D" id="3.30.360.10">
    <property type="entry name" value="Dihydrodipicolinate Reductase, domain 2"/>
    <property type="match status" value="1"/>
</dbReference>
<dbReference type="AlphaFoldDB" id="A0A833LVW2"/>
<dbReference type="SUPFAM" id="SSF55347">
    <property type="entry name" value="Glyceraldehyde-3-phosphate dehydrogenase-like, C-terminal domain"/>
    <property type="match status" value="1"/>
</dbReference>
<evidence type="ECO:0000256" key="2">
    <source>
        <dbReference type="ARBA" id="ARBA00022605"/>
    </source>
</evidence>
<dbReference type="Gene3D" id="3.40.50.720">
    <property type="entry name" value="NAD(P)-binding Rossmann-like Domain"/>
    <property type="match status" value="1"/>
</dbReference>
<feature type="domain" description="Semialdehyde dehydrogenase NAD-binding" evidence="7">
    <location>
        <begin position="6"/>
        <end position="145"/>
    </location>
</feature>
<dbReference type="CDD" id="cd23934">
    <property type="entry name" value="AGPR_1_C"/>
    <property type="match status" value="1"/>
</dbReference>
<organism evidence="8 9">
    <name type="scientific">Leptonema illini</name>
    <dbReference type="NCBI Taxonomy" id="183"/>
    <lineage>
        <taxon>Bacteria</taxon>
        <taxon>Pseudomonadati</taxon>
        <taxon>Spirochaetota</taxon>
        <taxon>Spirochaetia</taxon>
        <taxon>Leptospirales</taxon>
        <taxon>Leptospiraceae</taxon>
        <taxon>Leptonema</taxon>
    </lineage>
</organism>
<dbReference type="GO" id="GO:0006526">
    <property type="term" value="P:L-arginine biosynthetic process"/>
    <property type="evidence" value="ECO:0007669"/>
    <property type="project" value="UniProtKB-UniRule"/>
</dbReference>
<comment type="similarity">
    <text evidence="5">Belongs to the NAGSA dehydrogenase family. Type 1 subfamily.</text>
</comment>
<dbReference type="GO" id="GO:0051287">
    <property type="term" value="F:NAD binding"/>
    <property type="evidence" value="ECO:0007669"/>
    <property type="project" value="InterPro"/>
</dbReference>
<dbReference type="NCBIfam" id="TIGR01850">
    <property type="entry name" value="argC"/>
    <property type="match status" value="1"/>
</dbReference>
<comment type="function">
    <text evidence="5">Catalyzes the NADPH-dependent reduction of N-acetyl-5-glutamyl phosphate to yield N-acetyl-L-glutamate 5-semialdehyde.</text>
</comment>